<dbReference type="Proteomes" id="UP001501442">
    <property type="component" value="Unassembled WGS sequence"/>
</dbReference>
<dbReference type="InterPro" id="IPR000792">
    <property type="entry name" value="Tscrpt_reg_LuxR_C"/>
</dbReference>
<evidence type="ECO:0000313" key="5">
    <source>
        <dbReference type="Proteomes" id="UP001501442"/>
    </source>
</evidence>
<dbReference type="EMBL" id="BAABHK010000034">
    <property type="protein sequence ID" value="GAA4640616.1"/>
    <property type="molecule type" value="Genomic_DNA"/>
</dbReference>
<feature type="domain" description="HTH luxR-type" evidence="3">
    <location>
        <begin position="365"/>
        <end position="430"/>
    </location>
</feature>
<dbReference type="CDD" id="cd06170">
    <property type="entry name" value="LuxR_C_like"/>
    <property type="match status" value="1"/>
</dbReference>
<name>A0ABP8UVK5_9ACTN</name>
<dbReference type="PROSITE" id="PS00622">
    <property type="entry name" value="HTH_LUXR_1"/>
    <property type="match status" value="1"/>
</dbReference>
<keyword evidence="1" id="KW-0238">DNA-binding</keyword>
<proteinExistence type="predicted"/>
<gene>
    <name evidence="4" type="ORF">GCM10023196_106860</name>
</gene>
<sequence length="451" mass="48786">MLMLRAAQRLSSVDPQRSRECFLDALEMSLVVGRAGGVLDMVLAAAPTPQSPDILSALALLRTDGHRTAVPLIRTVLDGPQWTRRPALAVMLASELWDPHTHAAIVEWLMKTGRDSGSPLLLRLGLAQTAAQAAFTGDLGRAIAAIAEEEAIADATDVPPLLYPRLQLAAMRGHRAEALALFESATATATARGAGQLIANVHWAQAVLHNGCADYPAAFTAARQAAADGDLFLAGLALPELVEAAVRSGRPDAAAEALASLTERAQASGTATGLGVAAYARGLVTGEEEHYRSAIEHLEESPLVPYRARAHLLYGEWLRREGRRRDCRRPLRTAHELLTEAGVEAFARRAATELRATGETARSRSDHTYDQLTMQEMSIARLVATGATSNEVAARLFISPRTVDAHLRNIFRKLGISSRRQLRDRPDLNTGVRARRTDEAPARRRSRARTC</sequence>
<dbReference type="InterPro" id="IPR016032">
    <property type="entry name" value="Sig_transdc_resp-reg_C-effctor"/>
</dbReference>
<evidence type="ECO:0000259" key="3">
    <source>
        <dbReference type="PROSITE" id="PS50043"/>
    </source>
</evidence>
<dbReference type="PROSITE" id="PS50043">
    <property type="entry name" value="HTH_LUXR_2"/>
    <property type="match status" value="1"/>
</dbReference>
<dbReference type="Pfam" id="PF00196">
    <property type="entry name" value="GerE"/>
    <property type="match status" value="1"/>
</dbReference>
<dbReference type="PANTHER" id="PTHR43214:SF42">
    <property type="entry name" value="TRANSCRIPTIONAL REGULATORY PROTEIN DESR"/>
    <property type="match status" value="1"/>
</dbReference>
<dbReference type="PRINTS" id="PR00038">
    <property type="entry name" value="HTHLUXR"/>
</dbReference>
<keyword evidence="5" id="KW-1185">Reference proteome</keyword>
<accession>A0ABP8UVK5</accession>
<dbReference type="SUPFAM" id="SSF46894">
    <property type="entry name" value="C-terminal effector domain of the bipartite response regulators"/>
    <property type="match status" value="1"/>
</dbReference>
<evidence type="ECO:0000313" key="4">
    <source>
        <dbReference type="EMBL" id="GAA4640616.1"/>
    </source>
</evidence>
<reference evidence="5" key="1">
    <citation type="journal article" date="2019" name="Int. J. Syst. Evol. Microbiol.">
        <title>The Global Catalogue of Microorganisms (GCM) 10K type strain sequencing project: providing services to taxonomists for standard genome sequencing and annotation.</title>
        <authorList>
            <consortium name="The Broad Institute Genomics Platform"/>
            <consortium name="The Broad Institute Genome Sequencing Center for Infectious Disease"/>
            <person name="Wu L."/>
            <person name="Ma J."/>
        </authorList>
    </citation>
    <scope>NUCLEOTIDE SEQUENCE [LARGE SCALE GENOMIC DNA]</scope>
    <source>
        <strain evidence="5">JCM 17939</strain>
    </source>
</reference>
<dbReference type="InterPro" id="IPR039420">
    <property type="entry name" value="WalR-like"/>
</dbReference>
<dbReference type="RefSeq" id="WP_345444440.1">
    <property type="nucleotide sequence ID" value="NZ_BAABHK010000034.1"/>
</dbReference>
<organism evidence="4 5">
    <name type="scientific">Actinoallomurus vinaceus</name>
    <dbReference type="NCBI Taxonomy" id="1080074"/>
    <lineage>
        <taxon>Bacteria</taxon>
        <taxon>Bacillati</taxon>
        <taxon>Actinomycetota</taxon>
        <taxon>Actinomycetes</taxon>
        <taxon>Streptosporangiales</taxon>
        <taxon>Thermomonosporaceae</taxon>
        <taxon>Actinoallomurus</taxon>
    </lineage>
</organism>
<feature type="region of interest" description="Disordered" evidence="2">
    <location>
        <begin position="425"/>
        <end position="451"/>
    </location>
</feature>
<protein>
    <recommendedName>
        <fullName evidence="3">HTH luxR-type domain-containing protein</fullName>
    </recommendedName>
</protein>
<evidence type="ECO:0000256" key="2">
    <source>
        <dbReference type="SAM" id="MobiDB-lite"/>
    </source>
</evidence>
<dbReference type="Gene3D" id="1.10.10.10">
    <property type="entry name" value="Winged helix-like DNA-binding domain superfamily/Winged helix DNA-binding domain"/>
    <property type="match status" value="1"/>
</dbReference>
<dbReference type="SMART" id="SM00421">
    <property type="entry name" value="HTH_LUXR"/>
    <property type="match status" value="1"/>
</dbReference>
<dbReference type="InterPro" id="IPR036388">
    <property type="entry name" value="WH-like_DNA-bd_sf"/>
</dbReference>
<comment type="caution">
    <text evidence="4">The sequence shown here is derived from an EMBL/GenBank/DDBJ whole genome shotgun (WGS) entry which is preliminary data.</text>
</comment>
<dbReference type="PANTHER" id="PTHR43214">
    <property type="entry name" value="TWO-COMPONENT RESPONSE REGULATOR"/>
    <property type="match status" value="1"/>
</dbReference>
<evidence type="ECO:0000256" key="1">
    <source>
        <dbReference type="ARBA" id="ARBA00023125"/>
    </source>
</evidence>